<keyword evidence="1" id="KW-0472">Membrane</keyword>
<keyword evidence="3" id="KW-1185">Reference proteome</keyword>
<accession>A4RXJ7</accession>
<proteinExistence type="predicted"/>
<sequence>MIPIVAARASFVEEVLIERLRDDAVALVFTFTTTEHELERHSAVMAKPLRAVLAKSRAETLELWFGRGRWNARRWGAPPVVAKPIGAEALGTWRADEDAERGWRDATTALGGTFCASLSALGTSTAVTSPVLGFNAWDGEASSARRASDAATVKHASLPQEAVCVENLAPWLKQLPCRDRAGLAKALKTAHEVFSARHLTFGVRLSKDGDGYTRSEQTLMMVLPDASESYAEIIGTIQRVASDVCVAADGSYVHARDGDDIATFNLSSSAAFDADALGVNHRTPTLYVERFLTGTGNEFGGIVIDIERPALESSANSSPPIRARLFQPLPWFVKLYMHTLSIELDGVAVSREVLDEMHFVPAEDRVRSSLLELQMVLPANASMLRLRLDFDKGFLRAQEFPPDANRGFDLPPARFDAFRVIHADTRVPRTQQASAFLDKLRASSVAPETLYMNSLLLLLPTPDFSMTFNVAAMTGSVLSILFLSLMRAMTARESWKDYRR</sequence>
<dbReference type="AlphaFoldDB" id="A4RXJ7"/>
<dbReference type="RefSeq" id="XP_001418008.1">
    <property type="nucleotide sequence ID" value="XM_001417971.1"/>
</dbReference>
<evidence type="ECO:0000313" key="2">
    <source>
        <dbReference type="EMBL" id="ABO96301.1"/>
    </source>
</evidence>
<dbReference type="OrthoDB" id="331263at2759"/>
<organism evidence="2 3">
    <name type="scientific">Ostreococcus lucimarinus (strain CCE9901)</name>
    <dbReference type="NCBI Taxonomy" id="436017"/>
    <lineage>
        <taxon>Eukaryota</taxon>
        <taxon>Viridiplantae</taxon>
        <taxon>Chlorophyta</taxon>
        <taxon>Mamiellophyceae</taxon>
        <taxon>Mamiellales</taxon>
        <taxon>Bathycoccaceae</taxon>
        <taxon>Ostreococcus</taxon>
    </lineage>
</organism>
<dbReference type="Gramene" id="ABO96301">
    <property type="protein sequence ID" value="ABO96301"/>
    <property type="gene ID" value="OSTLU_31718"/>
</dbReference>
<dbReference type="GO" id="GO:0042765">
    <property type="term" value="C:GPI-anchor transamidase complex"/>
    <property type="evidence" value="ECO:0007669"/>
    <property type="project" value="InterPro"/>
</dbReference>
<dbReference type="OMA" id="NHGHYIG"/>
<dbReference type="eggNOG" id="KOG2407">
    <property type="taxonomic scope" value="Eukaryota"/>
</dbReference>
<dbReference type="HOGENOM" id="CLU_021459_2_0_1"/>
<dbReference type="EMBL" id="CP000585">
    <property type="protein sequence ID" value="ABO96301.1"/>
    <property type="molecule type" value="Genomic_DNA"/>
</dbReference>
<dbReference type="PANTHER" id="PTHR12959:SF11">
    <property type="entry name" value="GPI TRANSAMIDASE COMPONENT PIG-T"/>
    <property type="match status" value="1"/>
</dbReference>
<dbReference type="PANTHER" id="PTHR12959">
    <property type="entry name" value="GPI TRANSAMIDASE COMPONENT PIG-T-RELATED"/>
    <property type="match status" value="1"/>
</dbReference>
<dbReference type="GeneID" id="5001710"/>
<evidence type="ECO:0000313" key="3">
    <source>
        <dbReference type="Proteomes" id="UP000001568"/>
    </source>
</evidence>
<feature type="transmembrane region" description="Helical" evidence="1">
    <location>
        <begin position="466"/>
        <end position="486"/>
    </location>
</feature>
<dbReference type="KEGG" id="olu:OSTLU_31718"/>
<dbReference type="Proteomes" id="UP000001568">
    <property type="component" value="Chromosome 5"/>
</dbReference>
<dbReference type="GO" id="GO:0016255">
    <property type="term" value="P:attachment of GPI anchor to protein"/>
    <property type="evidence" value="ECO:0007669"/>
    <property type="project" value="InterPro"/>
</dbReference>
<name>A4RXJ7_OSTLU</name>
<dbReference type="InterPro" id="IPR007245">
    <property type="entry name" value="PIG-T"/>
</dbReference>
<keyword evidence="1" id="KW-1133">Transmembrane helix</keyword>
<protein>
    <recommendedName>
        <fullName evidence="4">GPI transamidase component PIG-T</fullName>
    </recommendedName>
</protein>
<evidence type="ECO:0000256" key="1">
    <source>
        <dbReference type="SAM" id="Phobius"/>
    </source>
</evidence>
<evidence type="ECO:0008006" key="4">
    <source>
        <dbReference type="Google" id="ProtNLM"/>
    </source>
</evidence>
<dbReference type="Pfam" id="PF04113">
    <property type="entry name" value="Gpi16"/>
    <property type="match status" value="2"/>
</dbReference>
<reference evidence="2 3" key="1">
    <citation type="journal article" date="2007" name="Proc. Natl. Acad. Sci. U.S.A.">
        <title>The tiny eukaryote Ostreococcus provides genomic insights into the paradox of plankton speciation.</title>
        <authorList>
            <person name="Palenik B."/>
            <person name="Grimwood J."/>
            <person name="Aerts A."/>
            <person name="Rouze P."/>
            <person name="Salamov A."/>
            <person name="Putnam N."/>
            <person name="Dupont C."/>
            <person name="Jorgensen R."/>
            <person name="Derelle E."/>
            <person name="Rombauts S."/>
            <person name="Zhou K."/>
            <person name="Otillar R."/>
            <person name="Merchant S.S."/>
            <person name="Podell S."/>
            <person name="Gaasterland T."/>
            <person name="Napoli C."/>
            <person name="Gendler K."/>
            <person name="Manuell A."/>
            <person name="Tai V."/>
            <person name="Vallon O."/>
            <person name="Piganeau G."/>
            <person name="Jancek S."/>
            <person name="Heijde M."/>
            <person name="Jabbari K."/>
            <person name="Bowler C."/>
            <person name="Lohr M."/>
            <person name="Robbens S."/>
            <person name="Werner G."/>
            <person name="Dubchak I."/>
            <person name="Pazour G.J."/>
            <person name="Ren Q."/>
            <person name="Paulsen I."/>
            <person name="Delwiche C."/>
            <person name="Schmutz J."/>
            <person name="Rokhsar D."/>
            <person name="Van de Peer Y."/>
            <person name="Moreau H."/>
            <person name="Grigoriev I.V."/>
        </authorList>
    </citation>
    <scope>NUCLEOTIDE SEQUENCE [LARGE SCALE GENOMIC DNA]</scope>
    <source>
        <strain evidence="2 3">CCE9901</strain>
    </source>
</reference>
<dbReference type="STRING" id="436017.A4RXJ7"/>
<keyword evidence="1" id="KW-0812">Transmembrane</keyword>
<gene>
    <name evidence="2" type="ORF">OSTLU_31718</name>
</gene>